<reference evidence="3" key="1">
    <citation type="submission" date="2014-10" db="EMBL/GenBank/DDBJ databases">
        <title>Genome sequencing of Vitellibacter sp. D-24.</title>
        <authorList>
            <person name="Thevarajoo S."/>
            <person name="Selvaratnam C."/>
            <person name="Goh K.M."/>
            <person name="Chong C.S."/>
        </authorList>
    </citation>
    <scope>NUCLEOTIDE SEQUENCE [LARGE SCALE GENOMIC DNA]</scope>
    <source>
        <strain evidence="3">D-24</strain>
    </source>
</reference>
<evidence type="ECO:0000313" key="3">
    <source>
        <dbReference type="Proteomes" id="UP000070138"/>
    </source>
</evidence>
<feature type="transmembrane region" description="Helical" evidence="1">
    <location>
        <begin position="38"/>
        <end position="56"/>
    </location>
</feature>
<dbReference type="AlphaFoldDB" id="A0A137RGY2"/>
<name>A0A137RGY2_9FLAO</name>
<organism evidence="2 3">
    <name type="scientific">Aequorivita aquimaris</name>
    <dbReference type="NCBI Taxonomy" id="1548749"/>
    <lineage>
        <taxon>Bacteria</taxon>
        <taxon>Pseudomonadati</taxon>
        <taxon>Bacteroidota</taxon>
        <taxon>Flavobacteriia</taxon>
        <taxon>Flavobacteriales</taxon>
        <taxon>Flavobacteriaceae</taxon>
        <taxon>Aequorivita</taxon>
    </lineage>
</organism>
<feature type="transmembrane region" description="Helical" evidence="1">
    <location>
        <begin position="149"/>
        <end position="170"/>
    </location>
</feature>
<evidence type="ECO:0000256" key="1">
    <source>
        <dbReference type="SAM" id="Phobius"/>
    </source>
</evidence>
<feature type="transmembrane region" description="Helical" evidence="1">
    <location>
        <begin position="207"/>
        <end position="230"/>
    </location>
</feature>
<accession>A0A137RGY2</accession>
<evidence type="ECO:0008006" key="4">
    <source>
        <dbReference type="Google" id="ProtNLM"/>
    </source>
</evidence>
<comment type="caution">
    <text evidence="2">The sequence shown here is derived from an EMBL/GenBank/DDBJ whole genome shotgun (WGS) entry which is preliminary data.</text>
</comment>
<protein>
    <recommendedName>
        <fullName evidence="4">YhhN-like protein</fullName>
    </recommendedName>
</protein>
<feature type="transmembrane region" description="Helical" evidence="1">
    <location>
        <begin position="182"/>
        <end position="201"/>
    </location>
</feature>
<sequence length="237" mass="27951">MSEKLFFKNYKIGLGFLAVFFVLLSVIVHLLHNYFLFRLLRGIICYTALVYLFIAHGKHIQKWLVGFLFFYGASSITTIWYENGTMASISMILNFLAFLMLLWYIIPKINLKNLTKKFTLLFVLMMLVNGYLFIQLIELMKDMILNYTQYLFMILSAFCGILLAFLALFYNHYFNSKLSMSFMLLVFLIIFAEIFRGIAYYDLGYSIAFVYVARILFVGSLYTLVHFSFFDLKTKRF</sequence>
<feature type="transmembrane region" description="Helical" evidence="1">
    <location>
        <begin position="118"/>
        <end position="137"/>
    </location>
</feature>
<dbReference type="STRING" id="1548749.LS48_09315"/>
<reference evidence="2 3" key="2">
    <citation type="journal article" date="2016" name="Int. J. Syst. Evol. Microbiol.">
        <title>Vitellibacter aquimaris sp. nov., a marine bacterium isolated from seawater.</title>
        <authorList>
            <person name="Thevarajoo S."/>
            <person name="Selvaratnam C."/>
            <person name="Goh K.M."/>
            <person name="Hong K.W."/>
            <person name="Chan X.Y."/>
            <person name="Chan K.G."/>
            <person name="Chong C.S."/>
        </authorList>
    </citation>
    <scope>NUCLEOTIDE SEQUENCE [LARGE SCALE GENOMIC DNA]</scope>
    <source>
        <strain evidence="2 3">D-24</strain>
    </source>
</reference>
<dbReference type="Proteomes" id="UP000070138">
    <property type="component" value="Unassembled WGS sequence"/>
</dbReference>
<keyword evidence="1" id="KW-1133">Transmembrane helix</keyword>
<feature type="transmembrane region" description="Helical" evidence="1">
    <location>
        <begin position="87"/>
        <end position="106"/>
    </location>
</feature>
<dbReference type="EMBL" id="JRWG01000005">
    <property type="protein sequence ID" value="KXN98749.1"/>
    <property type="molecule type" value="Genomic_DNA"/>
</dbReference>
<feature type="transmembrane region" description="Helical" evidence="1">
    <location>
        <begin position="63"/>
        <end position="81"/>
    </location>
</feature>
<feature type="transmembrane region" description="Helical" evidence="1">
    <location>
        <begin position="12"/>
        <end position="32"/>
    </location>
</feature>
<keyword evidence="1" id="KW-0472">Membrane</keyword>
<keyword evidence="3" id="KW-1185">Reference proteome</keyword>
<gene>
    <name evidence="2" type="ORF">LS48_09315</name>
</gene>
<evidence type="ECO:0000313" key="2">
    <source>
        <dbReference type="EMBL" id="KXN98749.1"/>
    </source>
</evidence>
<proteinExistence type="predicted"/>
<keyword evidence="1" id="KW-0812">Transmembrane</keyword>